<dbReference type="Proteomes" id="UP000192582">
    <property type="component" value="Unassembled WGS sequence"/>
</dbReference>
<dbReference type="SUPFAM" id="SSF109854">
    <property type="entry name" value="DinB/YfiT-like putative metalloenzymes"/>
    <property type="match status" value="1"/>
</dbReference>
<organism evidence="1 2">
    <name type="scientific">Deinococcus hopiensis KR-140</name>
    <dbReference type="NCBI Taxonomy" id="695939"/>
    <lineage>
        <taxon>Bacteria</taxon>
        <taxon>Thermotogati</taxon>
        <taxon>Deinococcota</taxon>
        <taxon>Deinococci</taxon>
        <taxon>Deinococcales</taxon>
        <taxon>Deinococcaceae</taxon>
        <taxon>Deinococcus</taxon>
    </lineage>
</organism>
<accession>A0A1W1VET2</accession>
<keyword evidence="2" id="KW-1185">Reference proteome</keyword>
<reference evidence="1 2" key="1">
    <citation type="submission" date="2017-04" db="EMBL/GenBank/DDBJ databases">
        <authorList>
            <person name="Afonso C.L."/>
            <person name="Miller P.J."/>
            <person name="Scott M.A."/>
            <person name="Spackman E."/>
            <person name="Goraichik I."/>
            <person name="Dimitrov K.M."/>
            <person name="Suarez D.L."/>
            <person name="Swayne D.E."/>
        </authorList>
    </citation>
    <scope>NUCLEOTIDE SEQUENCE [LARGE SCALE GENOMIC DNA]</scope>
    <source>
        <strain evidence="1 2">KR-140</strain>
    </source>
</reference>
<evidence type="ECO:0000313" key="1">
    <source>
        <dbReference type="EMBL" id="SMB91464.1"/>
    </source>
</evidence>
<dbReference type="InterPro" id="IPR034660">
    <property type="entry name" value="DinB/YfiT-like"/>
</dbReference>
<sequence>MTLTQPGRTEDKTRWYGIAPEAPFTPHIGALVDVPTYTRTALHADGDLTVERLGATPPRSRNSTGMLLARIAAVEQEDQHPSFKGRDERDVPGFTPYRAWPTLGEEGEPVRGQPLDPYPHGLETAWAKAPSTLPTKGGAWPAPHLTVPDFGNTHHRAWFHVMKDEAGYRGQMRLIRNIAVPEEKV</sequence>
<name>A0A1W1VET2_9DEIO</name>
<proteinExistence type="predicted"/>
<dbReference type="STRING" id="695939.SAMN00790413_01139"/>
<protein>
    <submittedName>
        <fullName evidence="1">Uncharacterized protein</fullName>
    </submittedName>
</protein>
<dbReference type="RefSeq" id="WP_139806882.1">
    <property type="nucleotide sequence ID" value="NZ_FWWU01000009.1"/>
</dbReference>
<dbReference type="EMBL" id="FWWU01000009">
    <property type="protein sequence ID" value="SMB91464.1"/>
    <property type="molecule type" value="Genomic_DNA"/>
</dbReference>
<gene>
    <name evidence="1" type="ORF">SAMN00790413_01139</name>
</gene>
<dbReference type="Gene3D" id="1.20.120.450">
    <property type="entry name" value="dinb family like domain"/>
    <property type="match status" value="1"/>
</dbReference>
<dbReference type="OrthoDB" id="117483at2"/>
<evidence type="ECO:0000313" key="2">
    <source>
        <dbReference type="Proteomes" id="UP000192582"/>
    </source>
</evidence>
<dbReference type="AlphaFoldDB" id="A0A1W1VET2"/>